<evidence type="ECO:0000313" key="2">
    <source>
        <dbReference type="EMBL" id="GGU84683.1"/>
    </source>
</evidence>
<dbReference type="Gene3D" id="2.30.38.10">
    <property type="entry name" value="Luciferase, Domain 3"/>
    <property type="match status" value="1"/>
</dbReference>
<dbReference type="Gene3D" id="3.40.50.980">
    <property type="match status" value="2"/>
</dbReference>
<dbReference type="PANTHER" id="PTHR43767">
    <property type="entry name" value="LONG-CHAIN-FATTY-ACID--COA LIGASE"/>
    <property type="match status" value="1"/>
</dbReference>
<dbReference type="EMBL" id="BMRP01000025">
    <property type="protein sequence ID" value="GGU84683.1"/>
    <property type="molecule type" value="Genomic_DNA"/>
</dbReference>
<reference evidence="3" key="1">
    <citation type="journal article" date="2019" name="Int. J. Syst. Evol. Microbiol.">
        <title>The Global Catalogue of Microorganisms (GCM) 10K type strain sequencing project: providing services to taxonomists for standard genome sequencing and annotation.</title>
        <authorList>
            <consortium name="The Broad Institute Genomics Platform"/>
            <consortium name="The Broad Institute Genome Sequencing Center for Infectious Disease"/>
            <person name="Wu L."/>
            <person name="Ma J."/>
        </authorList>
    </citation>
    <scope>NUCLEOTIDE SEQUENCE [LARGE SCALE GENOMIC DNA]</scope>
    <source>
        <strain evidence="3">JCM 3399</strain>
    </source>
</reference>
<dbReference type="GO" id="GO:0016874">
    <property type="term" value="F:ligase activity"/>
    <property type="evidence" value="ECO:0007669"/>
    <property type="project" value="UniProtKB-KW"/>
</dbReference>
<accession>A0ABQ2VGS4</accession>
<protein>
    <submittedName>
        <fullName evidence="2">2,3-dihydroxybenzoate-AMP ligase</fullName>
    </submittedName>
</protein>
<name>A0ABQ2VGS4_9ACTN</name>
<comment type="caution">
    <text evidence="2">The sequence shown here is derived from an EMBL/GenBank/DDBJ whole genome shotgun (WGS) entry which is preliminary data.</text>
</comment>
<gene>
    <name evidence="2" type="ORF">GCM10010211_58330</name>
</gene>
<organism evidence="2 3">
    <name type="scientific">Streptomyces albospinus</name>
    <dbReference type="NCBI Taxonomy" id="285515"/>
    <lineage>
        <taxon>Bacteria</taxon>
        <taxon>Bacillati</taxon>
        <taxon>Actinomycetota</taxon>
        <taxon>Actinomycetes</taxon>
        <taxon>Kitasatosporales</taxon>
        <taxon>Streptomycetaceae</taxon>
        <taxon>Streptomyces</taxon>
    </lineage>
</organism>
<dbReference type="Proteomes" id="UP000654471">
    <property type="component" value="Unassembled WGS sequence"/>
</dbReference>
<dbReference type="InterPro" id="IPR050237">
    <property type="entry name" value="ATP-dep_AMP-bd_enzyme"/>
</dbReference>
<dbReference type="PANTHER" id="PTHR43767:SF1">
    <property type="entry name" value="NONRIBOSOMAL PEPTIDE SYNTHASE PES1 (EUROFUNG)-RELATED"/>
    <property type="match status" value="1"/>
</dbReference>
<sequence length="462" mass="50072">MTSMLDGCTPWPEEFVDRYWAAGHWHGTTLDNLLRGWALQYGPRTALVHGGTRITYANLNRRADRMAAGFRLRGLRPGQRVVVQLPNVPEFVITVFALMRVGAVPVFCPVPHRAPEVSHLVRVTEATGYVGPSTYQGFDHTAMAADIAAQGPFLRRVFTHQAPGTSSPYGGLSTDRSGCHYFPLASIDAPSTRAPAQSADQVAFFLLSGGTTAAPEIIPRTHNDYAYQARAAAELVSLSENDVYLAALPAEFNFTFGCPGIVGTLSVGGTVVLVENPDPAECLPVIGRERITITSVAPAAAQLWLDALPTVQTDLSSLRLVQIGGAPLHRATAERIRPELGCRLQRVFGMAEGLVTLTRLADPDETVLTTQGRPLSPDDEIRIVDVDGKDVPDREPGVLLARGPYTVRGYYRAPDRDARSFTTDGYFRTGYLARRTPEGNLVVTGRLKDAPRRGDGEDPSSL</sequence>
<keyword evidence="2" id="KW-0436">Ligase</keyword>
<dbReference type="RefSeq" id="WP_229852730.1">
    <property type="nucleotide sequence ID" value="NZ_BMRP01000025.1"/>
</dbReference>
<feature type="domain" description="AMP-dependent synthetase/ligase" evidence="1">
    <location>
        <begin position="37"/>
        <end position="411"/>
    </location>
</feature>
<dbReference type="InterPro" id="IPR000873">
    <property type="entry name" value="AMP-dep_synth/lig_dom"/>
</dbReference>
<dbReference type="Pfam" id="PF00501">
    <property type="entry name" value="AMP-binding"/>
    <property type="match status" value="1"/>
</dbReference>
<evidence type="ECO:0000313" key="3">
    <source>
        <dbReference type="Proteomes" id="UP000654471"/>
    </source>
</evidence>
<evidence type="ECO:0000259" key="1">
    <source>
        <dbReference type="Pfam" id="PF00501"/>
    </source>
</evidence>
<dbReference type="SUPFAM" id="SSF56801">
    <property type="entry name" value="Acetyl-CoA synthetase-like"/>
    <property type="match status" value="1"/>
</dbReference>
<proteinExistence type="predicted"/>
<keyword evidence="3" id="KW-1185">Reference proteome</keyword>